<dbReference type="GO" id="GO:0004553">
    <property type="term" value="F:hydrolase activity, hydrolyzing O-glycosyl compounds"/>
    <property type="evidence" value="ECO:0007669"/>
    <property type="project" value="UniProtKB-ARBA"/>
</dbReference>
<dbReference type="InterPro" id="IPR008979">
    <property type="entry name" value="Galactose-bd-like_sf"/>
</dbReference>
<keyword evidence="1" id="KW-0732">Signal</keyword>
<dbReference type="Gene3D" id="2.60.120.260">
    <property type="entry name" value="Galactose-binding domain-like"/>
    <property type="match status" value="1"/>
</dbReference>
<evidence type="ECO:0000313" key="4">
    <source>
        <dbReference type="EMBL" id="SFI36783.1"/>
    </source>
</evidence>
<dbReference type="PANTHER" id="PTHR43817">
    <property type="entry name" value="GLYCOSYL HYDROLASE"/>
    <property type="match status" value="1"/>
</dbReference>
<evidence type="ECO:0000259" key="3">
    <source>
        <dbReference type="Pfam" id="PF22666"/>
    </source>
</evidence>
<evidence type="ECO:0000256" key="2">
    <source>
        <dbReference type="ARBA" id="ARBA00022801"/>
    </source>
</evidence>
<proteinExistence type="predicted"/>
<dbReference type="SUPFAM" id="SSF49785">
    <property type="entry name" value="Galactose-binding domain-like"/>
    <property type="match status" value="1"/>
</dbReference>
<organism evidence="4 5">
    <name type="scientific">Parapedobacter indicus</name>
    <dbReference type="NCBI Taxonomy" id="1477437"/>
    <lineage>
        <taxon>Bacteria</taxon>
        <taxon>Pseudomonadati</taxon>
        <taxon>Bacteroidota</taxon>
        <taxon>Sphingobacteriia</taxon>
        <taxon>Sphingobacteriales</taxon>
        <taxon>Sphingobacteriaceae</taxon>
        <taxon>Parapedobacter</taxon>
    </lineage>
</organism>
<keyword evidence="5" id="KW-1185">Reference proteome</keyword>
<dbReference type="InterPro" id="IPR054593">
    <property type="entry name" value="Beta-mannosidase-like_N2"/>
</dbReference>
<feature type="domain" description="Beta-mannosidase-like galactose-binding" evidence="3">
    <location>
        <begin position="986"/>
        <end position="1065"/>
    </location>
</feature>
<protein>
    <submittedName>
        <fullName evidence="4">Alpha-L-rhamnosidase</fullName>
    </submittedName>
</protein>
<dbReference type="Pfam" id="PF22666">
    <property type="entry name" value="Glyco_hydro_2_N2"/>
    <property type="match status" value="1"/>
</dbReference>
<evidence type="ECO:0000256" key="1">
    <source>
        <dbReference type="ARBA" id="ARBA00022729"/>
    </source>
</evidence>
<dbReference type="RefSeq" id="WP_218146519.1">
    <property type="nucleotide sequence ID" value="NZ_FOQO01000003.1"/>
</dbReference>
<keyword evidence="2" id="KW-0378">Hydrolase</keyword>
<gene>
    <name evidence="4" type="ORF">SAMN05444682_103418</name>
</gene>
<reference evidence="4 5" key="1">
    <citation type="submission" date="2016-10" db="EMBL/GenBank/DDBJ databases">
        <authorList>
            <person name="de Groot N.N."/>
        </authorList>
    </citation>
    <scope>NUCLEOTIDE SEQUENCE [LARGE SCALE GENOMIC DNA]</scope>
    <source>
        <strain evidence="4 5">RK1</strain>
    </source>
</reference>
<dbReference type="Proteomes" id="UP000198670">
    <property type="component" value="Unassembled WGS sequence"/>
</dbReference>
<dbReference type="PANTHER" id="PTHR43817:SF1">
    <property type="entry name" value="HYDROLASE, FAMILY 43, PUTATIVE (AFU_ORTHOLOGUE AFUA_3G01660)-RELATED"/>
    <property type="match status" value="1"/>
</dbReference>
<sequence length="1106" mass="122775">MKMKYIKLPILLSATIVLFLAGGFRLIAQVTETPFFPSWEEVDRRFGEHDEKLFQTPTKLYRPETWFHYIGGNMSKEGITRDLEAIAKAGISGIQLFHGQFGGPWPGVEPQITSLSENWDDAVRHTAAECRRLGLRLTKLNCPGWATSGGPWIEPENAMRHLVWSRTDVTGGTDIKQVLDMPQPSDEPWRNYKSVAVLAFPTPADDTGEPLAPKFIKSNTETSWNDYFLGKAEKPIRFAPTTPDQPQWVEVTFAEPVLLRSVEFPSINSFNHAQCHEPGVTVSIKAVLADGTLREILDVEMPQANSQDDKPITLACSEIPDVKTYRISFVNKHPMALSSLRLFSAARKHSWESEAAWTLRAIERTGRFPDQSAEAFISPDKILDISDQMDQNGHLNWKAPAGKWTILRIGHVNTGQKNGPAPPEGTGWEANKLSKAGPNAQFAGYIGRLIGEDGPLADGLLDGMLIDSWECYTQTWTEDMENEFNRVSNYPLRKWLPALFGYVIKDHGTSTRFLYDWRATINDLFTHNFYGRMSELAHENGLNITFETAAGDVFPADIMEFFKYADVPMCEFWQPMTDGFVGSTNFKPIRPTASAARLYGKTRVAAESFTSFDLTWDEHFEMLKEVANFNSTQGVTHLVFHTYTHNPQTPFLPPGTSFGAKIGTPFLRGQTWWKFMPEFTNYLSRCSYLLERGKPVSDVLWYLGDEINHKPYQNAPFPEGFKYDYCNPDILLNRLAVENGLLVTPEGVSYRVLWLPESPRMLPQTLEKIRSLVRDGATVIGDAPLGLATLSGGDDAQRRFDAVVSDIWGTAGSKGMRKVGKGIVFSGTSLEDALSALNIAPDVIGGDALWVHRQAEGADWYFVTAPKGSGFQGTLDFRSNGEVVELWDPVTGRSMAAESQRHGDRTTVKLDLARAGSCFVVFRKGGNGKPPAVPQSEAVSSLPVSGSWTLAFPAGWGAPEALQLTDLKPWKDLDISAEGKAFSGTATYTTTIDIDKIEPGQQYILNLGDVDMAAVVAINGGQPVTLWAPPYRVDVTDQLQAGENTLTVEVTSTWFNRLVYDAQQPENERKTWTIAGPGADSPLRASGLLGPVTLDVQQHSRPYHNP</sequence>
<dbReference type="Pfam" id="PF17132">
    <property type="entry name" value="Glyco_hydro_106"/>
    <property type="match status" value="1"/>
</dbReference>
<accession>A0A1I3HMC7</accession>
<dbReference type="AlphaFoldDB" id="A0A1I3HMC7"/>
<dbReference type="NCBIfam" id="NF045579">
    <property type="entry name" value="rhamnoside_JR"/>
    <property type="match status" value="1"/>
</dbReference>
<dbReference type="EMBL" id="FOQO01000003">
    <property type="protein sequence ID" value="SFI36783.1"/>
    <property type="molecule type" value="Genomic_DNA"/>
</dbReference>
<evidence type="ECO:0000313" key="5">
    <source>
        <dbReference type="Proteomes" id="UP000198670"/>
    </source>
</evidence>
<name>A0A1I3HMC7_9SPHI</name>
<dbReference type="STRING" id="1477437.SAMN05444682_103418"/>